<dbReference type="GO" id="GO:0009847">
    <property type="term" value="P:spore germination"/>
    <property type="evidence" value="ECO:0007669"/>
    <property type="project" value="InterPro"/>
</dbReference>
<comment type="subcellular location">
    <subcellularLocation>
        <location evidence="1">Membrane</location>
        <topology evidence="1">Multi-pass membrane protein</topology>
    </subcellularLocation>
</comment>
<dbReference type="OrthoDB" id="2381188at2"/>
<dbReference type="PANTHER" id="PTHR34975">
    <property type="entry name" value="SPORE GERMINATION PROTEIN A2"/>
    <property type="match status" value="1"/>
</dbReference>
<organism evidence="9 10">
    <name type="scientific">Paenibacillus albus</name>
    <dbReference type="NCBI Taxonomy" id="2495582"/>
    <lineage>
        <taxon>Bacteria</taxon>
        <taxon>Bacillati</taxon>
        <taxon>Bacillota</taxon>
        <taxon>Bacilli</taxon>
        <taxon>Bacillales</taxon>
        <taxon>Paenibacillaceae</taxon>
        <taxon>Paenibacillus</taxon>
    </lineage>
</organism>
<evidence type="ECO:0000256" key="6">
    <source>
        <dbReference type="ARBA" id="ARBA00022989"/>
    </source>
</evidence>
<reference evidence="10" key="1">
    <citation type="submission" date="2018-12" db="EMBL/GenBank/DDBJ databases">
        <title>Genome sequence of Peanibacillus sp.</title>
        <authorList>
            <person name="Subramani G."/>
            <person name="Srinivasan S."/>
            <person name="Kim M.K."/>
        </authorList>
    </citation>
    <scope>NUCLEOTIDE SEQUENCE [LARGE SCALE GENOMIC DNA]</scope>
    <source>
        <strain evidence="10">18JY67-1</strain>
    </source>
</reference>
<evidence type="ECO:0000256" key="5">
    <source>
        <dbReference type="ARBA" id="ARBA00022692"/>
    </source>
</evidence>
<comment type="similarity">
    <text evidence="2">Belongs to the amino acid-polyamine-organocation (APC) superfamily. Spore germination protein (SGP) (TC 2.A.3.9) family.</text>
</comment>
<dbReference type="Proteomes" id="UP000272528">
    <property type="component" value="Chromosome"/>
</dbReference>
<evidence type="ECO:0000256" key="3">
    <source>
        <dbReference type="ARBA" id="ARBA00022448"/>
    </source>
</evidence>
<feature type="transmembrane region" description="Helical" evidence="8">
    <location>
        <begin position="115"/>
        <end position="137"/>
    </location>
</feature>
<accession>A0A3Q8X323</accession>
<dbReference type="KEGG" id="palb:EJC50_02225"/>
<dbReference type="Pfam" id="PF03845">
    <property type="entry name" value="Spore_permease"/>
    <property type="match status" value="1"/>
</dbReference>
<feature type="transmembrane region" description="Helical" evidence="8">
    <location>
        <begin position="219"/>
        <end position="241"/>
    </location>
</feature>
<keyword evidence="6 8" id="KW-1133">Transmembrane helix</keyword>
<name>A0A3Q8X323_9BACL</name>
<evidence type="ECO:0000313" key="9">
    <source>
        <dbReference type="EMBL" id="AZN38623.1"/>
    </source>
</evidence>
<protein>
    <submittedName>
        <fullName evidence="9">Uncharacterized protein</fullName>
    </submittedName>
</protein>
<feature type="transmembrane region" description="Helical" evidence="8">
    <location>
        <begin position="334"/>
        <end position="353"/>
    </location>
</feature>
<feature type="transmembrane region" description="Helical" evidence="8">
    <location>
        <begin position="84"/>
        <end position="109"/>
    </location>
</feature>
<keyword evidence="3" id="KW-0813">Transport</keyword>
<evidence type="ECO:0000256" key="1">
    <source>
        <dbReference type="ARBA" id="ARBA00004141"/>
    </source>
</evidence>
<dbReference type="EMBL" id="CP034437">
    <property type="protein sequence ID" value="AZN38623.1"/>
    <property type="molecule type" value="Genomic_DNA"/>
</dbReference>
<keyword evidence="4" id="KW-0309">Germination</keyword>
<keyword evidence="10" id="KW-1185">Reference proteome</keyword>
<evidence type="ECO:0000256" key="4">
    <source>
        <dbReference type="ARBA" id="ARBA00022544"/>
    </source>
</evidence>
<keyword evidence="7 8" id="KW-0472">Membrane</keyword>
<evidence type="ECO:0000313" key="10">
    <source>
        <dbReference type="Proteomes" id="UP000272528"/>
    </source>
</evidence>
<gene>
    <name evidence="9" type="ORF">EJC50_02225</name>
</gene>
<evidence type="ECO:0000256" key="2">
    <source>
        <dbReference type="ARBA" id="ARBA00007998"/>
    </source>
</evidence>
<dbReference type="InterPro" id="IPR004761">
    <property type="entry name" value="Spore_GerAB"/>
</dbReference>
<feature type="transmembrane region" description="Helical" evidence="8">
    <location>
        <begin position="12"/>
        <end position="36"/>
    </location>
</feature>
<evidence type="ECO:0000256" key="7">
    <source>
        <dbReference type="ARBA" id="ARBA00023136"/>
    </source>
</evidence>
<feature type="transmembrane region" description="Helical" evidence="8">
    <location>
        <begin position="144"/>
        <end position="165"/>
    </location>
</feature>
<feature type="transmembrane region" description="Helical" evidence="8">
    <location>
        <begin position="185"/>
        <end position="207"/>
    </location>
</feature>
<feature type="transmembrane region" description="Helical" evidence="8">
    <location>
        <begin position="42"/>
        <end position="64"/>
    </location>
</feature>
<keyword evidence="5 8" id="KW-0812">Transmembrane</keyword>
<dbReference type="PANTHER" id="PTHR34975:SF2">
    <property type="entry name" value="SPORE GERMINATION PROTEIN A2"/>
    <property type="match status" value="1"/>
</dbReference>
<sequence>MSQFSNPKISSLHATLFCINEITTLAQVSAFAILPSIAKRDAVISCAIGLIAYWCYTLWLFTILNKQTPGRSFLDALASKIGPVAAGILKGWILLYLVCEAFIICRGYIVFIKTMILPATPVWAITLPTLMLSVYLSLKGIKPLAIMITILTPAIVFMFLLQSVFTIRFDHFELLLPLFSEGWQPILHGALIPFRCGVDAFVLLLIVPQIQGRVKLSHLVASILYVTILLLNTTVSILTTFGPYEAIKQRYPSYMQWRLVRISSFIEHVDFFAMFQWTAMDIVMLALAMWIIMNLFFKKDLHQRIGSLTLAAILLVGMELHIGDEAFAVLRNYYYPISTISVLCWTAIAQLTTRKGVTS</sequence>
<dbReference type="RefSeq" id="WP_126011908.1">
    <property type="nucleotide sequence ID" value="NZ_CP034437.1"/>
</dbReference>
<dbReference type="AlphaFoldDB" id="A0A3Q8X323"/>
<dbReference type="GO" id="GO:0016020">
    <property type="term" value="C:membrane"/>
    <property type="evidence" value="ECO:0007669"/>
    <property type="project" value="UniProtKB-SubCell"/>
</dbReference>
<feature type="transmembrane region" description="Helical" evidence="8">
    <location>
        <begin position="305"/>
        <end position="322"/>
    </location>
</feature>
<feature type="transmembrane region" description="Helical" evidence="8">
    <location>
        <begin position="271"/>
        <end position="293"/>
    </location>
</feature>
<evidence type="ECO:0000256" key="8">
    <source>
        <dbReference type="SAM" id="Phobius"/>
    </source>
</evidence>
<proteinExistence type="inferred from homology"/>